<dbReference type="EMBL" id="PVUB01000001">
    <property type="protein sequence ID" value="PRZ28146.1"/>
    <property type="molecule type" value="Genomic_DNA"/>
</dbReference>
<dbReference type="Proteomes" id="UP000184384">
    <property type="component" value="Unassembled WGS sequence"/>
</dbReference>
<comment type="similarity">
    <text evidence="8 9">Belongs to the TonB-dependent receptor family.</text>
</comment>
<keyword evidence="10" id="KW-0732">Signal</keyword>
<dbReference type="Pfam" id="PF07715">
    <property type="entry name" value="Plug"/>
    <property type="match status" value="1"/>
</dbReference>
<dbReference type="NCBIfam" id="TIGR04056">
    <property type="entry name" value="OMP_RagA_SusC"/>
    <property type="match status" value="1"/>
</dbReference>
<dbReference type="Pfam" id="PF13715">
    <property type="entry name" value="CarbopepD_reg_2"/>
    <property type="match status" value="1"/>
</dbReference>
<evidence type="ECO:0000256" key="5">
    <source>
        <dbReference type="ARBA" id="ARBA00023077"/>
    </source>
</evidence>
<dbReference type="STRING" id="280093.SAMN05443373_101436"/>
<dbReference type="InterPro" id="IPR037066">
    <property type="entry name" value="Plug_dom_sf"/>
</dbReference>
<evidence type="ECO:0000256" key="4">
    <source>
        <dbReference type="ARBA" id="ARBA00022692"/>
    </source>
</evidence>
<evidence type="ECO:0000256" key="8">
    <source>
        <dbReference type="PROSITE-ProRule" id="PRU01360"/>
    </source>
</evidence>
<dbReference type="AlphaFoldDB" id="A0A1M5IX52"/>
<keyword evidence="3 8" id="KW-1134">Transmembrane beta strand</keyword>
<evidence type="ECO:0000256" key="6">
    <source>
        <dbReference type="ARBA" id="ARBA00023136"/>
    </source>
</evidence>
<evidence type="ECO:0000256" key="3">
    <source>
        <dbReference type="ARBA" id="ARBA00022452"/>
    </source>
</evidence>
<dbReference type="PROSITE" id="PS52016">
    <property type="entry name" value="TONB_DEPENDENT_REC_3"/>
    <property type="match status" value="1"/>
</dbReference>
<reference evidence="15" key="1">
    <citation type="submission" date="2016-11" db="EMBL/GenBank/DDBJ databases">
        <authorList>
            <person name="Varghese N."/>
            <person name="Submissions S."/>
        </authorList>
    </citation>
    <scope>NUCLEOTIDE SEQUENCE [LARGE SCALE GENOMIC DNA]</scope>
    <source>
        <strain evidence="15">DSM 19729</strain>
    </source>
</reference>
<evidence type="ECO:0000256" key="9">
    <source>
        <dbReference type="RuleBase" id="RU003357"/>
    </source>
</evidence>
<evidence type="ECO:0000256" key="10">
    <source>
        <dbReference type="SAM" id="SignalP"/>
    </source>
</evidence>
<reference evidence="14" key="2">
    <citation type="submission" date="2016-11" db="EMBL/GenBank/DDBJ databases">
        <authorList>
            <person name="Jaros S."/>
            <person name="Januszkiewicz K."/>
            <person name="Wedrychowicz H."/>
        </authorList>
    </citation>
    <scope>NUCLEOTIDE SEQUENCE [LARGE SCALE GENOMIC DNA]</scope>
    <source>
        <strain evidence="14">DSM 19729</strain>
    </source>
</reference>
<name>A0A1M5IX52_9FLAO</name>
<sequence length="1077" mass="119032">MIKNYNTNAIFKIKKVAFLQLILGTFMVSAVYAKNTTVSNSINTAEEFKIENKTGVAVEKITGQVVDEQGVSLPGVNVYKKGTKTGVSTDLDGNFTIDANKGEVLVFSYLGFLNQEIQIRDNKILKIVLKSEAQQMNEVVVVGYGSQKKTNLTGSVTQIDSKVLQDRPITRLSQGLQGAVGGLNIISNGGAPNATQSINIRGFTGLGTSGSPLVVIDGIQGGDINSINANDVESVSVIKDAAASAVYGSSAPYGVILIKTKQGKKGQPVSITYNNNFTFDAPIGLPKMLNSLDFAKIYNQSLANGGGAPFFNQDAIDRMTAYQNGTLTTETVANTTGDSYKAWGGANANNDWFKIYFKDISLSQQHNIGVSGATDNSNYYVGLGYNKKEGMYRYGDDNYKRYNLRANLSSNLTEWLTFNFRGAFSQDIYDTPNTYAGKTGGNYMHQIGRKHPNLALYNPDGGISDESDILLLKDGGRNIVTNDKPIFTGEFVSKFTKNWTGTVNYTFDGAFNNQTNHVKTLYTALPSGTLREVGGTAPNGFARYFSKYQKNIINAFTSYDLDLNKHQFKFLGGYVQELTTFSALSGSNNNLYSDKIPSISTSYGATPSVSDNAYKLAIQGYFGRINYSYDDKYLVEVTGRYDGSSRFLKDVRWKAYPGVSVGWNVNKESFWSENIENVVNTLKFRASYGSLGAQDPDLLGNYPFYPSLGTVSPTSSNWFFGPTRQPYVNTPGLVDPTLTWVTTTTRNFGVDASFLNRRLTAVFDMYTRKMDDYIGPAQELPGILGISAPRTNSTALETKGFELTLAWHDNIGDFKYGVRGVLSDYKGRVTKYPNPNKLLNTWYEGQQMGEIWGFVTDRYFTAEDDLANVKQMALSNWSAGDIKYKDLNGDGDITWGNSTVANPGDRKVIGNSTPRYSYSFFTDGSYKGFDYSIFIQGVGKRDYYTTSNMYFGIVGSEWQSSLFTEHLDRWTPENPNGFFPKAYIGGGNWWKNTEAQTKYLINAAYLRIKNVQIGYTLPAAISNQVKIQKLRFYISADNLGTFTKMNDHSVLDPENTFSDAKNYPLQRSISVGANITL</sequence>
<dbReference type="NCBIfam" id="TIGR04057">
    <property type="entry name" value="SusC_RagA_signa"/>
    <property type="match status" value="1"/>
</dbReference>
<evidence type="ECO:0000313" key="16">
    <source>
        <dbReference type="Proteomes" id="UP000237771"/>
    </source>
</evidence>
<keyword evidence="7 8" id="KW-0998">Cell outer membrane</keyword>
<proteinExistence type="inferred from homology"/>
<dbReference type="Gene3D" id="2.170.130.10">
    <property type="entry name" value="TonB-dependent receptor, plug domain"/>
    <property type="match status" value="1"/>
</dbReference>
<keyword evidence="4 8" id="KW-0812">Transmembrane</keyword>
<evidence type="ECO:0000256" key="2">
    <source>
        <dbReference type="ARBA" id="ARBA00022448"/>
    </source>
</evidence>
<feature type="domain" description="TonB-dependent receptor-like beta-barrel" evidence="11">
    <location>
        <begin position="482"/>
        <end position="1039"/>
    </location>
</feature>
<dbReference type="Gene3D" id="2.40.170.20">
    <property type="entry name" value="TonB-dependent receptor, beta-barrel domain"/>
    <property type="match status" value="1"/>
</dbReference>
<feature type="signal peptide" evidence="10">
    <location>
        <begin position="1"/>
        <end position="33"/>
    </location>
</feature>
<dbReference type="InterPro" id="IPR023996">
    <property type="entry name" value="TonB-dep_OMP_SusC/RagA"/>
</dbReference>
<evidence type="ECO:0000313" key="15">
    <source>
        <dbReference type="Proteomes" id="UP000184384"/>
    </source>
</evidence>
<feature type="chain" id="PRO_5012160599" evidence="10">
    <location>
        <begin position="34"/>
        <end position="1077"/>
    </location>
</feature>
<dbReference type="EMBL" id="FQWO01000001">
    <property type="protein sequence ID" value="SHG32912.1"/>
    <property type="molecule type" value="Genomic_DNA"/>
</dbReference>
<evidence type="ECO:0000313" key="13">
    <source>
        <dbReference type="EMBL" id="PRZ28146.1"/>
    </source>
</evidence>
<keyword evidence="16" id="KW-1185">Reference proteome</keyword>
<dbReference type="OrthoDB" id="9768177at2"/>
<reference evidence="13 16" key="3">
    <citation type="submission" date="2018-03" db="EMBL/GenBank/DDBJ databases">
        <title>Genomic Encyclopedia of Archaeal and Bacterial Type Strains, Phase II (KMG-II): from individual species to whole genera.</title>
        <authorList>
            <person name="Goeker M."/>
        </authorList>
    </citation>
    <scope>NUCLEOTIDE SEQUENCE [LARGE SCALE GENOMIC DNA]</scope>
    <source>
        <strain evidence="13 16">DSM 17797</strain>
    </source>
</reference>
<dbReference type="SUPFAM" id="SSF49464">
    <property type="entry name" value="Carboxypeptidase regulatory domain-like"/>
    <property type="match status" value="1"/>
</dbReference>
<gene>
    <name evidence="13" type="ORF">BC624_101436</name>
    <name evidence="14" type="ORF">SAMN05443373_101436</name>
</gene>
<dbReference type="InterPro" id="IPR039426">
    <property type="entry name" value="TonB-dep_rcpt-like"/>
</dbReference>
<dbReference type="InterPro" id="IPR036942">
    <property type="entry name" value="Beta-barrel_TonB_sf"/>
</dbReference>
<evidence type="ECO:0000256" key="1">
    <source>
        <dbReference type="ARBA" id="ARBA00004571"/>
    </source>
</evidence>
<dbReference type="InterPro" id="IPR008969">
    <property type="entry name" value="CarboxyPept-like_regulatory"/>
</dbReference>
<evidence type="ECO:0000313" key="14">
    <source>
        <dbReference type="EMBL" id="SHG32912.1"/>
    </source>
</evidence>
<dbReference type="RefSeq" id="WP_072939116.1">
    <property type="nucleotide sequence ID" value="NZ_FQWO01000001.1"/>
</dbReference>
<dbReference type="SUPFAM" id="SSF56935">
    <property type="entry name" value="Porins"/>
    <property type="match status" value="1"/>
</dbReference>
<dbReference type="InterPro" id="IPR000531">
    <property type="entry name" value="Beta-barrel_TonB"/>
</dbReference>
<dbReference type="InterPro" id="IPR023997">
    <property type="entry name" value="TonB-dep_OMP_SusC/RagA_CS"/>
</dbReference>
<dbReference type="Proteomes" id="UP000237771">
    <property type="component" value="Unassembled WGS sequence"/>
</dbReference>
<evidence type="ECO:0000256" key="7">
    <source>
        <dbReference type="ARBA" id="ARBA00023237"/>
    </source>
</evidence>
<evidence type="ECO:0000259" key="12">
    <source>
        <dbReference type="Pfam" id="PF07715"/>
    </source>
</evidence>
<dbReference type="InterPro" id="IPR012910">
    <property type="entry name" value="Plug_dom"/>
</dbReference>
<feature type="domain" description="TonB-dependent receptor plug" evidence="12">
    <location>
        <begin position="149"/>
        <end position="255"/>
    </location>
</feature>
<accession>A0A1M5IX52</accession>
<organism evidence="14 15">
    <name type="scientific">Flavobacterium granuli</name>
    <dbReference type="NCBI Taxonomy" id="280093"/>
    <lineage>
        <taxon>Bacteria</taxon>
        <taxon>Pseudomonadati</taxon>
        <taxon>Bacteroidota</taxon>
        <taxon>Flavobacteriia</taxon>
        <taxon>Flavobacteriales</taxon>
        <taxon>Flavobacteriaceae</taxon>
        <taxon>Flavobacterium</taxon>
    </lineage>
</organism>
<dbReference type="GO" id="GO:0009279">
    <property type="term" value="C:cell outer membrane"/>
    <property type="evidence" value="ECO:0007669"/>
    <property type="project" value="UniProtKB-SubCell"/>
</dbReference>
<evidence type="ECO:0000259" key="11">
    <source>
        <dbReference type="Pfam" id="PF00593"/>
    </source>
</evidence>
<dbReference type="Pfam" id="PF00593">
    <property type="entry name" value="TonB_dep_Rec_b-barrel"/>
    <property type="match status" value="1"/>
</dbReference>
<protein>
    <submittedName>
        <fullName evidence="13">TonB-linked SusC/RagA family outer membrane protein</fullName>
    </submittedName>
    <submittedName>
        <fullName evidence="14">TonB-linked outer membrane protein, SusC/RagA family</fullName>
    </submittedName>
</protein>
<comment type="subcellular location">
    <subcellularLocation>
        <location evidence="1 8">Cell outer membrane</location>
        <topology evidence="1 8">Multi-pass membrane protein</topology>
    </subcellularLocation>
</comment>
<keyword evidence="5 9" id="KW-0798">TonB box</keyword>
<keyword evidence="2 8" id="KW-0813">Transport</keyword>
<keyword evidence="6 8" id="KW-0472">Membrane</keyword>